<name>A0A7W7PX54_9ACTN</name>
<organism evidence="3 4">
    <name type="scientific">Streptomyces griseomycini</name>
    <dbReference type="NCBI Taxonomy" id="66895"/>
    <lineage>
        <taxon>Bacteria</taxon>
        <taxon>Bacillati</taxon>
        <taxon>Actinomycetota</taxon>
        <taxon>Actinomycetes</taxon>
        <taxon>Kitasatosporales</taxon>
        <taxon>Streptomycetaceae</taxon>
        <taxon>Streptomyces</taxon>
    </lineage>
</organism>
<feature type="region of interest" description="Disordered" evidence="1">
    <location>
        <begin position="1"/>
        <end position="64"/>
    </location>
</feature>
<dbReference type="Proteomes" id="UP000579523">
    <property type="component" value="Unassembled WGS sequence"/>
</dbReference>
<proteinExistence type="predicted"/>
<evidence type="ECO:0000313" key="3">
    <source>
        <dbReference type="EMBL" id="MBB4902868.1"/>
    </source>
</evidence>
<dbReference type="InterPro" id="IPR024344">
    <property type="entry name" value="MDMPI_metal-binding"/>
</dbReference>
<evidence type="ECO:0000313" key="4">
    <source>
        <dbReference type="Proteomes" id="UP000579523"/>
    </source>
</evidence>
<reference evidence="3 4" key="1">
    <citation type="submission" date="2020-08" db="EMBL/GenBank/DDBJ databases">
        <title>Genomic Encyclopedia of Type Strains, Phase III (KMG-III): the genomes of soil and plant-associated and newly described type strains.</title>
        <authorList>
            <person name="Whitman W."/>
        </authorList>
    </citation>
    <scope>NUCLEOTIDE SEQUENCE [LARGE SCALE GENOMIC DNA]</scope>
    <source>
        <strain evidence="3 4">CECT 3273</strain>
    </source>
</reference>
<dbReference type="GO" id="GO:0046872">
    <property type="term" value="F:metal ion binding"/>
    <property type="evidence" value="ECO:0007669"/>
    <property type="project" value="InterPro"/>
</dbReference>
<keyword evidence="4" id="KW-1185">Reference proteome</keyword>
<feature type="region of interest" description="Disordered" evidence="1">
    <location>
        <begin position="76"/>
        <end position="151"/>
    </location>
</feature>
<dbReference type="Pfam" id="PF11716">
    <property type="entry name" value="MDMPI_N"/>
    <property type="match status" value="1"/>
</dbReference>
<protein>
    <recommendedName>
        <fullName evidence="2">Mycothiol-dependent maleylpyruvate isomerase metal-binding domain-containing protein</fullName>
    </recommendedName>
</protein>
<feature type="compositionally biased region" description="Low complexity" evidence="1">
    <location>
        <begin position="16"/>
        <end position="35"/>
    </location>
</feature>
<gene>
    <name evidence="3" type="ORF">FHS37_006965</name>
</gene>
<dbReference type="EMBL" id="JACHJI010000019">
    <property type="protein sequence ID" value="MBB4902868.1"/>
    <property type="molecule type" value="Genomic_DNA"/>
</dbReference>
<dbReference type="SUPFAM" id="SSF109854">
    <property type="entry name" value="DinB/YfiT-like putative metalloenzymes"/>
    <property type="match status" value="1"/>
</dbReference>
<evidence type="ECO:0000259" key="2">
    <source>
        <dbReference type="Pfam" id="PF11716"/>
    </source>
</evidence>
<feature type="compositionally biased region" description="Basic and acidic residues" evidence="1">
    <location>
        <begin position="109"/>
        <end position="151"/>
    </location>
</feature>
<dbReference type="AlphaFoldDB" id="A0A7W7PX54"/>
<comment type="caution">
    <text evidence="3">The sequence shown here is derived from an EMBL/GenBank/DDBJ whole genome shotgun (WGS) entry which is preliminary data.</text>
</comment>
<evidence type="ECO:0000256" key="1">
    <source>
        <dbReference type="SAM" id="MobiDB-lite"/>
    </source>
</evidence>
<accession>A0A7W7PX54</accession>
<feature type="domain" description="Mycothiol-dependent maleylpyruvate isomerase metal-binding" evidence="2">
    <location>
        <begin position="156"/>
        <end position="278"/>
    </location>
</feature>
<dbReference type="InterPro" id="IPR034660">
    <property type="entry name" value="DinB/YfiT-like"/>
</dbReference>
<sequence>MDDDRLRGVNRRRKGTATPLAAPAPLRAARPDGAPIHIVRDTPPPTPARTSTAGRRSTRPSRVFTPACASWANPIGARFGPLRRSTRTDSRHRGHPAQTQAPHRSLRRRNADARHRDVLAAQRRERARIRGEKDRQPAQSHRTEREELSMDHEDVDAAVAETLQVLGPRTAEDWTVPAGSLEWTCWRTAAHIGHDLLAYAGQLAAQPTDAYLPIDLNVRPTASPAGVLQAVTACGGLLSSALATADPTLRAWHWGPCDPGGFAAMGVAETLLHTYDIAQGLSVDWLPPAPLSAAVLDRLFPAAPPGDPTQVLLWCTGRGELDGLPRRTSWRWEAARPD</sequence>